<evidence type="ECO:0000313" key="3">
    <source>
        <dbReference type="Proteomes" id="UP000011586"/>
    </source>
</evidence>
<reference evidence="2 3" key="1">
    <citation type="journal article" date="2014" name="PLoS Genet.">
        <title>Phylogenetically driven sequencing of extremely halophilic archaea reveals strategies for static and dynamic osmo-response.</title>
        <authorList>
            <person name="Becker E.A."/>
            <person name="Seitzer P.M."/>
            <person name="Tritt A."/>
            <person name="Larsen D."/>
            <person name="Krusor M."/>
            <person name="Yao A.I."/>
            <person name="Wu D."/>
            <person name="Madern D."/>
            <person name="Eisen J.A."/>
            <person name="Darling A.E."/>
            <person name="Facciotti M.T."/>
        </authorList>
    </citation>
    <scope>NUCLEOTIDE SEQUENCE [LARGE SCALE GENOMIC DNA]</scope>
    <source>
        <strain evidence="2 3">DSM 19288</strain>
    </source>
</reference>
<dbReference type="PATRIC" id="fig|1227465.4.peg.1950"/>
<dbReference type="STRING" id="1227465.C463_09900"/>
<proteinExistence type="predicted"/>
<feature type="compositionally biased region" description="Basic and acidic residues" evidence="1">
    <location>
        <begin position="74"/>
        <end position="84"/>
    </location>
</feature>
<evidence type="ECO:0000313" key="2">
    <source>
        <dbReference type="EMBL" id="ELZ43160.1"/>
    </source>
</evidence>
<gene>
    <name evidence="2" type="ORF">C463_09900</name>
</gene>
<keyword evidence="3" id="KW-1185">Reference proteome</keyword>
<dbReference type="AlphaFoldDB" id="M0E5U6"/>
<feature type="compositionally biased region" description="Low complexity" evidence="1">
    <location>
        <begin position="48"/>
        <end position="57"/>
    </location>
</feature>
<dbReference type="InterPro" id="IPR058276">
    <property type="entry name" value="DUF7970"/>
</dbReference>
<protein>
    <submittedName>
        <fullName evidence="2">Uncharacterized protein</fullName>
    </submittedName>
</protein>
<dbReference type="EMBL" id="AOJK01000045">
    <property type="protein sequence ID" value="ELZ43160.1"/>
    <property type="molecule type" value="Genomic_DNA"/>
</dbReference>
<name>M0E5U6_9EURY</name>
<dbReference type="Pfam" id="PF25925">
    <property type="entry name" value="DUF7970"/>
    <property type="match status" value="1"/>
</dbReference>
<feature type="region of interest" description="Disordered" evidence="1">
    <location>
        <begin position="1"/>
        <end position="84"/>
    </location>
</feature>
<accession>M0E5U6</accession>
<organism evidence="2 3">
    <name type="scientific">Halorubrum californiense DSM 19288</name>
    <dbReference type="NCBI Taxonomy" id="1227465"/>
    <lineage>
        <taxon>Archaea</taxon>
        <taxon>Methanobacteriati</taxon>
        <taxon>Methanobacteriota</taxon>
        <taxon>Stenosarchaea group</taxon>
        <taxon>Halobacteria</taxon>
        <taxon>Halobacteriales</taxon>
        <taxon>Haloferacaceae</taxon>
        <taxon>Halorubrum</taxon>
    </lineage>
</organism>
<sequence>MKSGSGDDPFADEDTDVDDADDDGRVDEPAGREAQNAPFEKEEPETPAPASTSTATPGIPDHPADEPSTLPWIHRRDGVKDDRDHKTIHYTEHTVKRERRELRPNLEELLGDDVELTDAREAAYLAGMNHVDEVADILREWGYDID</sequence>
<evidence type="ECO:0000256" key="1">
    <source>
        <dbReference type="SAM" id="MobiDB-lite"/>
    </source>
</evidence>
<dbReference type="Proteomes" id="UP000011586">
    <property type="component" value="Unassembled WGS sequence"/>
</dbReference>
<feature type="compositionally biased region" description="Acidic residues" evidence="1">
    <location>
        <begin position="9"/>
        <end position="25"/>
    </location>
</feature>
<dbReference type="OrthoDB" id="205962at2157"/>
<comment type="caution">
    <text evidence="2">The sequence shown here is derived from an EMBL/GenBank/DDBJ whole genome shotgun (WGS) entry which is preliminary data.</text>
</comment>